<feature type="region of interest" description="Disordered" evidence="2">
    <location>
        <begin position="33"/>
        <end position="58"/>
    </location>
</feature>
<dbReference type="Proteomes" id="UP000039865">
    <property type="component" value="Unassembled WGS sequence"/>
</dbReference>
<keyword evidence="1" id="KW-0175">Coiled coil</keyword>
<reference evidence="3 4" key="1">
    <citation type="submission" date="2014-06" db="EMBL/GenBank/DDBJ databases">
        <authorList>
            <person name="Swart Estienne"/>
        </authorList>
    </citation>
    <scope>NUCLEOTIDE SEQUENCE [LARGE SCALE GENOMIC DNA]</scope>
    <source>
        <strain evidence="3 4">130c</strain>
    </source>
</reference>
<sequence>MGLQNNLVNLTSRFHNNTNQDTINNLNNPNTFRQSTNQSSILNQSPNHPIQNQNSSSMTMNNQAKKVTSFAENNQSAIQQENPLTRALRKASVSKKEINFGVGGGNQIQSFNSNLRSRQDNQSSQKNYSSGQKQSNQQLQNTNNYKKGTGDISGNSNSGRQSKSKNQIALPINNVSNINHTNFMHSKSMNLDANQLKLQKQKLLAQILEKLSKDVAQNKDFYLKIRKEYDRITIYENMFNRQKEQQKEFKNLKKNLKRLVDHFFLPVFPQQIAKLQHKASNSSKQKIIEQQKKLSRQSMKRKFVRNSKNQINQTAIQNTVTEEEFQPLIYEPEFQQLIEDQTTFFEEDLAVNSLQISILQILNFLEKIVETELYILEGTAIAADQSNMDILTYHGKQIQARAMLNEQITILKYIKIERFYLYVFWTHSEQLSANSHPQIKQRDFIYKRCVGSLKRLRQLIYSLNYLLTDKKRIQLQQCYSNIRNFLMTTFLIMIDNLTNIHQNSKQNMNIQDRGDKERPSYSGMVSSASQSEPKHLMLLKTLYGMADEMMSKNFIEEKKTNQKNMFDKDYIETSKAKEAKTLNFEEMLLNFKDQLQYVDFTEDEFAEYSYIDQDYDKPINTISSNNHLQNIHQRQNQLYQSHTFRDTQISNQNRLRLQSTQIDEDVQDKADGGEEDDGIDGEDFFKNLGFKDPFHKKLLADVQPQEQQNQHYMTQESIEKVQKIIAKNPQFSTVMNNLLNSAYNPFQEGFPFISDTSFKRKFANSMNKKFKTRGALSWIYRDYVHKYKAQNGQNQEHEEDEEDWDQPLDVIELFSFLDSGKSNPLPLMNEINQQGTFTTSHYNQNQRTTMQKFNDNDSVYGDSEKFEKLVNTNFSFKKRYGQDKKIEQKYAEIIYLKKKDRFKNVSSKVTEFFSQQLLAEELKKEQSHNNSQSSQSRLIKAIQRGMQTNIFDMITDDLNPYKKKRAKANQSNGGNNYASFNGRNKSETGGSSQYWRRFSSSHEQSIKDSRSFHQQFQSLGSLSQRRRSVTNNFKGIGYGNSRNGGFQPAGTGTFENKFGDQDSEQDYGFFNQINHANSNTSGYFKKRSATIHYRSTIKDIQEEDDLKSKQSDGRNRKQKLGIGFNPGQQSSMHNSSANSKQFFNKASKRMAQLRKPSSGVFLNNDYLY</sequence>
<proteinExistence type="predicted"/>
<protein>
    <submittedName>
        <fullName evidence="3">Uncharacterized protein</fullName>
    </submittedName>
</protein>
<feature type="compositionally biased region" description="Polar residues" evidence="2">
    <location>
        <begin position="33"/>
        <end position="50"/>
    </location>
</feature>
<feature type="region of interest" description="Disordered" evidence="2">
    <location>
        <begin position="99"/>
        <end position="168"/>
    </location>
</feature>
<keyword evidence="4" id="KW-1185">Reference proteome</keyword>
<feature type="region of interest" description="Disordered" evidence="2">
    <location>
        <begin position="1102"/>
        <end position="1139"/>
    </location>
</feature>
<dbReference type="AlphaFoldDB" id="A0A078A1Y5"/>
<evidence type="ECO:0000313" key="4">
    <source>
        <dbReference type="Proteomes" id="UP000039865"/>
    </source>
</evidence>
<gene>
    <name evidence="3" type="primary">Contig8445.g9007</name>
    <name evidence="3" type="ORF">STYLEM_4483</name>
</gene>
<name>A0A078A1Y5_STYLE</name>
<accession>A0A078A1Y5</accession>
<feature type="region of interest" description="Disordered" evidence="2">
    <location>
        <begin position="650"/>
        <end position="678"/>
    </location>
</feature>
<organism evidence="3 4">
    <name type="scientific">Stylonychia lemnae</name>
    <name type="common">Ciliate</name>
    <dbReference type="NCBI Taxonomy" id="5949"/>
    <lineage>
        <taxon>Eukaryota</taxon>
        <taxon>Sar</taxon>
        <taxon>Alveolata</taxon>
        <taxon>Ciliophora</taxon>
        <taxon>Intramacronucleata</taxon>
        <taxon>Spirotrichea</taxon>
        <taxon>Stichotrichia</taxon>
        <taxon>Sporadotrichida</taxon>
        <taxon>Oxytrichidae</taxon>
        <taxon>Stylonychinae</taxon>
        <taxon>Stylonychia</taxon>
    </lineage>
</organism>
<feature type="compositionally biased region" description="Polar residues" evidence="2">
    <location>
        <begin position="1126"/>
        <end position="1139"/>
    </location>
</feature>
<feature type="compositionally biased region" description="Polar residues" evidence="2">
    <location>
        <begin position="107"/>
        <end position="168"/>
    </location>
</feature>
<feature type="compositionally biased region" description="Basic and acidic residues" evidence="2">
    <location>
        <begin position="1102"/>
        <end position="1115"/>
    </location>
</feature>
<feature type="coiled-coil region" evidence="1">
    <location>
        <begin position="235"/>
        <end position="262"/>
    </location>
</feature>
<feature type="region of interest" description="Disordered" evidence="2">
    <location>
        <begin position="964"/>
        <end position="1000"/>
    </location>
</feature>
<feature type="compositionally biased region" description="Polar residues" evidence="2">
    <location>
        <begin position="650"/>
        <end position="661"/>
    </location>
</feature>
<feature type="compositionally biased region" description="Polar residues" evidence="2">
    <location>
        <begin position="968"/>
        <end position="994"/>
    </location>
</feature>
<evidence type="ECO:0000313" key="3">
    <source>
        <dbReference type="EMBL" id="CDW75493.1"/>
    </source>
</evidence>
<evidence type="ECO:0000256" key="2">
    <source>
        <dbReference type="SAM" id="MobiDB-lite"/>
    </source>
</evidence>
<dbReference type="InParanoid" id="A0A078A1Y5"/>
<evidence type="ECO:0000256" key="1">
    <source>
        <dbReference type="SAM" id="Coils"/>
    </source>
</evidence>
<dbReference type="EMBL" id="CCKQ01004342">
    <property type="protein sequence ID" value="CDW75493.1"/>
    <property type="molecule type" value="Genomic_DNA"/>
</dbReference>